<organism evidence="1">
    <name type="scientific">Anopheles atroparvus</name>
    <name type="common">European mosquito</name>
    <dbReference type="NCBI Taxonomy" id="41427"/>
    <lineage>
        <taxon>Eukaryota</taxon>
        <taxon>Metazoa</taxon>
        <taxon>Ecdysozoa</taxon>
        <taxon>Arthropoda</taxon>
        <taxon>Hexapoda</taxon>
        <taxon>Insecta</taxon>
        <taxon>Pterygota</taxon>
        <taxon>Neoptera</taxon>
        <taxon>Endopterygota</taxon>
        <taxon>Diptera</taxon>
        <taxon>Nematocera</taxon>
        <taxon>Culicoidea</taxon>
        <taxon>Culicidae</taxon>
        <taxon>Anophelinae</taxon>
        <taxon>Anopheles</taxon>
    </lineage>
</organism>
<name>A0A182J2H5_ANOAO</name>
<dbReference type="VEuPathDB" id="VectorBase:AATE010120"/>
<accession>A0A182J2H5</accession>
<protein>
    <submittedName>
        <fullName evidence="1">Uncharacterized protein</fullName>
    </submittedName>
</protein>
<proteinExistence type="predicted"/>
<evidence type="ECO:0000313" key="1">
    <source>
        <dbReference type="EnsemblMetazoa" id="AATE010120-PA.1"/>
    </source>
</evidence>
<sequence length="163" mass="17416">MATGVVAGVELMNVRACVRLSQSSDSAKATVKRGEDLPSQCRRAGYPDLPSCWSDHRIASVLVLVFVVVVVIVVVIVHQLLNKRSRSLGALVSTATWLRREESDEDRKNNGYYYNDNDCIVVVAGAVSSSAGPTEDSSAGPGPTRAEAPSLRCIRTAPTDVSV</sequence>
<reference evidence="1" key="1">
    <citation type="submission" date="2022-08" db="UniProtKB">
        <authorList>
            <consortium name="EnsemblMetazoa"/>
        </authorList>
    </citation>
    <scope>IDENTIFICATION</scope>
    <source>
        <strain evidence="1">EBRO</strain>
    </source>
</reference>
<dbReference type="AlphaFoldDB" id="A0A182J2H5"/>
<dbReference type="EnsemblMetazoa" id="AATE010120-RA">
    <property type="protein sequence ID" value="AATE010120-PA.1"/>
    <property type="gene ID" value="AATE010120"/>
</dbReference>